<comment type="catalytic activity">
    <reaction evidence="1 7">
        <text>Cleavage of hydrophobic, N-terminal signal or leader sequences from secreted and periplasmic proteins.</text>
        <dbReference type="EC" id="3.4.21.89"/>
    </reaction>
</comment>
<gene>
    <name evidence="9" type="primary">lepB</name>
    <name evidence="9" type="ORF">HMPREF0281_00136</name>
</gene>
<dbReference type="InterPro" id="IPR019533">
    <property type="entry name" value="Peptidase_S26"/>
</dbReference>
<dbReference type="GO" id="GO:0009003">
    <property type="term" value="F:signal peptidase activity"/>
    <property type="evidence" value="ECO:0007669"/>
    <property type="project" value="UniProtKB-EC"/>
</dbReference>
<organism evidence="9 10">
    <name type="scientific">Corynebacterium ammoniagenes DSM 20306</name>
    <dbReference type="NCBI Taxonomy" id="649754"/>
    <lineage>
        <taxon>Bacteria</taxon>
        <taxon>Bacillati</taxon>
        <taxon>Actinomycetota</taxon>
        <taxon>Actinomycetes</taxon>
        <taxon>Mycobacteriales</taxon>
        <taxon>Corynebacteriaceae</taxon>
        <taxon>Corynebacterium</taxon>
    </lineage>
</organism>
<evidence type="ECO:0000256" key="2">
    <source>
        <dbReference type="ARBA" id="ARBA00004401"/>
    </source>
</evidence>
<feature type="domain" description="Peptidase S26" evidence="8">
    <location>
        <begin position="20"/>
        <end position="230"/>
    </location>
</feature>
<dbReference type="PRINTS" id="PR00727">
    <property type="entry name" value="LEADERPTASE"/>
</dbReference>
<dbReference type="EMBL" id="ADNS01000001">
    <property type="protein sequence ID" value="EFG82606.1"/>
    <property type="molecule type" value="Genomic_DNA"/>
</dbReference>
<keyword evidence="7" id="KW-0472">Membrane</keyword>
<proteinExistence type="inferred from homology"/>
<dbReference type="InterPro" id="IPR000223">
    <property type="entry name" value="Pept_S26A_signal_pept_1"/>
</dbReference>
<dbReference type="InterPro" id="IPR019756">
    <property type="entry name" value="Pept_S26A_signal_pept_1_Ser-AS"/>
</dbReference>
<keyword evidence="6 7" id="KW-0378">Hydrolase</keyword>
<dbReference type="SUPFAM" id="SSF51306">
    <property type="entry name" value="LexA/Signal peptidase"/>
    <property type="match status" value="1"/>
</dbReference>
<evidence type="ECO:0000256" key="3">
    <source>
        <dbReference type="ARBA" id="ARBA00009370"/>
    </source>
</evidence>
<accession>A0ABN0AIA1</accession>
<keyword evidence="5 7" id="KW-0645">Protease</keyword>
<evidence type="ECO:0000313" key="10">
    <source>
        <dbReference type="Proteomes" id="UP000006015"/>
    </source>
</evidence>
<keyword evidence="10" id="KW-1185">Reference proteome</keyword>
<dbReference type="PROSITE" id="PS00501">
    <property type="entry name" value="SPASE_I_1"/>
    <property type="match status" value="1"/>
</dbReference>
<dbReference type="Pfam" id="PF10502">
    <property type="entry name" value="Peptidase_S26"/>
    <property type="match status" value="1"/>
</dbReference>
<keyword evidence="7" id="KW-0812">Transmembrane</keyword>
<dbReference type="PANTHER" id="PTHR43390:SF1">
    <property type="entry name" value="CHLOROPLAST PROCESSING PEPTIDASE"/>
    <property type="match status" value="1"/>
</dbReference>
<comment type="caution">
    <text evidence="9">The sequence shown here is derived from an EMBL/GenBank/DDBJ whole genome shotgun (WGS) entry which is preliminary data.</text>
</comment>
<dbReference type="InterPro" id="IPR036286">
    <property type="entry name" value="LexA/Signal_pep-like_sf"/>
</dbReference>
<comment type="subcellular location">
    <subcellularLocation>
        <location evidence="2">Cell membrane</location>
        <topology evidence="2">Single-pass type II membrane protein</topology>
    </subcellularLocation>
    <subcellularLocation>
        <location evidence="7">Membrane</location>
        <topology evidence="7">Single-pass type II membrane protein</topology>
    </subcellularLocation>
</comment>
<comment type="similarity">
    <text evidence="3 7">Belongs to the peptidase S26 family.</text>
</comment>
<dbReference type="InterPro" id="IPR019758">
    <property type="entry name" value="Pept_S26A_signal_pept_1_CS"/>
</dbReference>
<evidence type="ECO:0000313" key="9">
    <source>
        <dbReference type="EMBL" id="EFG82606.1"/>
    </source>
</evidence>
<keyword evidence="7" id="KW-1133">Transmembrane helix</keyword>
<dbReference type="PROSITE" id="PS00761">
    <property type="entry name" value="SPASE_I_3"/>
    <property type="match status" value="1"/>
</dbReference>
<evidence type="ECO:0000256" key="1">
    <source>
        <dbReference type="ARBA" id="ARBA00000677"/>
    </source>
</evidence>
<dbReference type="EC" id="3.4.21.89" evidence="4 7"/>
<evidence type="ECO:0000259" key="8">
    <source>
        <dbReference type="Pfam" id="PF10502"/>
    </source>
</evidence>
<dbReference type="NCBIfam" id="TIGR02227">
    <property type="entry name" value="sigpep_I_bact"/>
    <property type="match status" value="1"/>
</dbReference>
<evidence type="ECO:0000256" key="4">
    <source>
        <dbReference type="ARBA" id="ARBA00013208"/>
    </source>
</evidence>
<dbReference type="RefSeq" id="WP_003845355.1">
    <property type="nucleotide sequence ID" value="NZ_CP009244.1"/>
</dbReference>
<dbReference type="Gene3D" id="2.10.109.10">
    <property type="entry name" value="Umud Fragment, subunit A"/>
    <property type="match status" value="1"/>
</dbReference>
<dbReference type="CDD" id="cd06530">
    <property type="entry name" value="S26_SPase_I"/>
    <property type="match status" value="1"/>
</dbReference>
<evidence type="ECO:0000256" key="6">
    <source>
        <dbReference type="ARBA" id="ARBA00022801"/>
    </source>
</evidence>
<name>A0ABN0AIA1_CORAM</name>
<dbReference type="PANTHER" id="PTHR43390">
    <property type="entry name" value="SIGNAL PEPTIDASE I"/>
    <property type="match status" value="1"/>
</dbReference>
<evidence type="ECO:0000256" key="5">
    <source>
        <dbReference type="ARBA" id="ARBA00022670"/>
    </source>
</evidence>
<protein>
    <recommendedName>
        <fullName evidence="4 7">Signal peptidase I</fullName>
        <ecNumber evidence="4 7">3.4.21.89</ecNumber>
    </recommendedName>
</protein>
<feature type="transmembrane region" description="Helical" evidence="7">
    <location>
        <begin position="20"/>
        <end position="41"/>
    </location>
</feature>
<reference evidence="9 10" key="1">
    <citation type="submission" date="2010-04" db="EMBL/GenBank/DDBJ databases">
        <authorList>
            <person name="Weinstock G."/>
            <person name="Sodergren E."/>
            <person name="Clifton S."/>
            <person name="Fulton L."/>
            <person name="Fulton B."/>
            <person name="Courtney L."/>
            <person name="Fronick C."/>
            <person name="Harrison M."/>
            <person name="Strong C."/>
            <person name="Farmer C."/>
            <person name="Delahaunty K."/>
            <person name="Markovic C."/>
            <person name="Hall O."/>
            <person name="Minx P."/>
            <person name="Tomlinson C."/>
            <person name="Mitreva M."/>
            <person name="Hou S."/>
            <person name="Wollam A."/>
            <person name="Pepin K.H."/>
            <person name="Johnson M."/>
            <person name="Bhonagiri V."/>
            <person name="Zhang X."/>
            <person name="Suruliraj S."/>
            <person name="Warren W."/>
            <person name="Chinwalla A."/>
            <person name="Mardis E.R."/>
            <person name="Wilson R.K."/>
        </authorList>
    </citation>
    <scope>NUCLEOTIDE SEQUENCE [LARGE SCALE GENOMIC DNA]</scope>
    <source>
        <strain evidence="9 10">DSM 20306</strain>
    </source>
</reference>
<evidence type="ECO:0000256" key="7">
    <source>
        <dbReference type="RuleBase" id="RU362042"/>
    </source>
</evidence>
<dbReference type="Proteomes" id="UP000006015">
    <property type="component" value="Unassembled WGS sequence"/>
</dbReference>
<sequence>MTQKSKASSEPPQSSWGLLWEAFLIIVLAFVLLIGTQAFVGRPYVIPSASMEPTLHGCEGCTNDRIFVEKLSYYFSDPDPGDVVVFEGPDAWNVGFSVDRSSNVMVRGMQNLVAAAGLRPNTKNILVKRVIATEGDTVQCLEDDPGVMVNGAETNDSFVKYPPDMEVSPQTGSAACGGEYFGPLTVPEDSLFVMGDNRTNSLDSRYHLGDKLQGTIPVSNVKGRVRAVFYPRFHSVPSETV</sequence>